<dbReference type="PANTHER" id="PTHR12277:SF81">
    <property type="entry name" value="PROTEIN ABHD13"/>
    <property type="match status" value="1"/>
</dbReference>
<organism evidence="3 4">
    <name type="scientific">Spongiivirga citrea</name>
    <dbReference type="NCBI Taxonomy" id="1481457"/>
    <lineage>
        <taxon>Bacteria</taxon>
        <taxon>Pseudomonadati</taxon>
        <taxon>Bacteroidota</taxon>
        <taxon>Flavobacteriia</taxon>
        <taxon>Flavobacteriales</taxon>
        <taxon>Flavobacteriaceae</taxon>
        <taxon>Spongiivirga</taxon>
    </lineage>
</organism>
<evidence type="ECO:0000259" key="2">
    <source>
        <dbReference type="Pfam" id="PF12146"/>
    </source>
</evidence>
<dbReference type="SUPFAM" id="SSF53474">
    <property type="entry name" value="alpha/beta-Hydrolases"/>
    <property type="match status" value="1"/>
</dbReference>
<dbReference type="Pfam" id="PF12146">
    <property type="entry name" value="Hydrolase_4"/>
    <property type="match status" value="2"/>
</dbReference>
<feature type="domain" description="Serine aminopeptidase S33" evidence="2">
    <location>
        <begin position="70"/>
        <end position="176"/>
    </location>
</feature>
<dbReference type="AlphaFoldDB" id="A0A6M0CLF6"/>
<name>A0A6M0CLF6_9FLAO</name>
<dbReference type="PANTHER" id="PTHR12277">
    <property type="entry name" value="ALPHA/BETA HYDROLASE DOMAIN-CONTAINING PROTEIN"/>
    <property type="match status" value="1"/>
</dbReference>
<proteinExistence type="predicted"/>
<dbReference type="RefSeq" id="WP_164033399.1">
    <property type="nucleotide sequence ID" value="NZ_JAABOQ010000007.1"/>
</dbReference>
<comment type="caution">
    <text evidence="3">The sequence shown here is derived from an EMBL/GenBank/DDBJ whole genome shotgun (WGS) entry which is preliminary data.</text>
</comment>
<dbReference type="InterPro" id="IPR022742">
    <property type="entry name" value="Hydrolase_4"/>
</dbReference>
<dbReference type="GO" id="GO:0016787">
    <property type="term" value="F:hydrolase activity"/>
    <property type="evidence" value="ECO:0007669"/>
    <property type="project" value="UniProtKB-KW"/>
</dbReference>
<dbReference type="EMBL" id="JAABOQ010000007">
    <property type="protein sequence ID" value="NER18711.1"/>
    <property type="molecule type" value="Genomic_DNA"/>
</dbReference>
<sequence length="269" mass="31333">MKIIRKLMMWVIGIYVLIGVLLYFFQEKMLFLPEVLPVNYQFEFTTPFEEVFMDTSDGERLNALHFKNENPDGVILYFHGNAGSLKRWGTLVQPLVNKNYDVLIMDYRGYGKSTGDFDEDDLLKDAIDWYDYAKKHFKESEITIYGRSLGTGLASYVASHHEPKQLILETPYTSIGDVASSRFPIYPTNWLVRYQFESVEYLKKPTFPITIFHGTSDAIVPYKYGKRLYNALDTSKKELITIPKGRHNNLIEFEQYHRGIDSILYGLQK</sequence>
<accession>A0A6M0CLF6</accession>
<feature type="domain" description="Serine aminopeptidase S33" evidence="2">
    <location>
        <begin position="203"/>
        <end position="252"/>
    </location>
</feature>
<keyword evidence="1" id="KW-0812">Transmembrane</keyword>
<dbReference type="InterPro" id="IPR029058">
    <property type="entry name" value="AB_hydrolase_fold"/>
</dbReference>
<protein>
    <submittedName>
        <fullName evidence="3">Alpha/beta fold hydrolase</fullName>
    </submittedName>
</protein>
<keyword evidence="4" id="KW-1185">Reference proteome</keyword>
<keyword evidence="1" id="KW-1133">Transmembrane helix</keyword>
<evidence type="ECO:0000313" key="4">
    <source>
        <dbReference type="Proteomes" id="UP000474296"/>
    </source>
</evidence>
<feature type="transmembrane region" description="Helical" evidence="1">
    <location>
        <begin position="7"/>
        <end position="25"/>
    </location>
</feature>
<evidence type="ECO:0000313" key="3">
    <source>
        <dbReference type="EMBL" id="NER18711.1"/>
    </source>
</evidence>
<dbReference type="Proteomes" id="UP000474296">
    <property type="component" value="Unassembled WGS sequence"/>
</dbReference>
<gene>
    <name evidence="3" type="ORF">GWK10_15945</name>
</gene>
<keyword evidence="1" id="KW-0472">Membrane</keyword>
<dbReference type="Gene3D" id="3.40.50.1820">
    <property type="entry name" value="alpha/beta hydrolase"/>
    <property type="match status" value="1"/>
</dbReference>
<reference evidence="3 4" key="1">
    <citation type="submission" date="2020-01" db="EMBL/GenBank/DDBJ databases">
        <title>Spongiivirga citrea KCTC 32990T.</title>
        <authorList>
            <person name="Wang G."/>
        </authorList>
    </citation>
    <scope>NUCLEOTIDE SEQUENCE [LARGE SCALE GENOMIC DNA]</scope>
    <source>
        <strain evidence="3 4">KCTC 32990</strain>
    </source>
</reference>
<evidence type="ECO:0000256" key="1">
    <source>
        <dbReference type="SAM" id="Phobius"/>
    </source>
</evidence>
<keyword evidence="3" id="KW-0378">Hydrolase</keyword>